<gene>
    <name evidence="2" type="ORF">AVEN_190776_1</name>
</gene>
<sequence length="128" mass="14626">MLSKETSVFSYRYPLIAGVFTNGNQNSYSYLNLITLPSYRPTGWHHEYVDEKLPDKRNLSRVTTTRNHRDSSPENEEAKQSENLSKLPDHLQSGHEAVLALFGQCEVVHHLAGRHESAIKNNSSNFDR</sequence>
<name>A0A4Y2L7G7_ARAVE</name>
<evidence type="ECO:0000256" key="1">
    <source>
        <dbReference type="SAM" id="MobiDB-lite"/>
    </source>
</evidence>
<evidence type="ECO:0000313" key="3">
    <source>
        <dbReference type="Proteomes" id="UP000499080"/>
    </source>
</evidence>
<comment type="caution">
    <text evidence="2">The sequence shown here is derived from an EMBL/GenBank/DDBJ whole genome shotgun (WGS) entry which is preliminary data.</text>
</comment>
<dbReference type="EMBL" id="BGPR01005464">
    <property type="protein sequence ID" value="GBN10424.1"/>
    <property type="molecule type" value="Genomic_DNA"/>
</dbReference>
<dbReference type="Proteomes" id="UP000499080">
    <property type="component" value="Unassembled WGS sequence"/>
</dbReference>
<accession>A0A4Y2L7G7</accession>
<protein>
    <submittedName>
        <fullName evidence="2">Uncharacterized protein</fullName>
    </submittedName>
</protein>
<reference evidence="2 3" key="1">
    <citation type="journal article" date="2019" name="Sci. Rep.">
        <title>Orb-weaving spider Araneus ventricosus genome elucidates the spidroin gene catalogue.</title>
        <authorList>
            <person name="Kono N."/>
            <person name="Nakamura H."/>
            <person name="Ohtoshi R."/>
            <person name="Moran D.A.P."/>
            <person name="Shinohara A."/>
            <person name="Yoshida Y."/>
            <person name="Fujiwara M."/>
            <person name="Mori M."/>
            <person name="Tomita M."/>
            <person name="Arakawa K."/>
        </authorList>
    </citation>
    <scope>NUCLEOTIDE SEQUENCE [LARGE SCALE GENOMIC DNA]</scope>
</reference>
<dbReference type="AlphaFoldDB" id="A0A4Y2L7G7"/>
<organism evidence="2 3">
    <name type="scientific">Araneus ventricosus</name>
    <name type="common">Orbweaver spider</name>
    <name type="synonym">Epeira ventricosa</name>
    <dbReference type="NCBI Taxonomy" id="182803"/>
    <lineage>
        <taxon>Eukaryota</taxon>
        <taxon>Metazoa</taxon>
        <taxon>Ecdysozoa</taxon>
        <taxon>Arthropoda</taxon>
        <taxon>Chelicerata</taxon>
        <taxon>Arachnida</taxon>
        <taxon>Araneae</taxon>
        <taxon>Araneomorphae</taxon>
        <taxon>Entelegynae</taxon>
        <taxon>Araneoidea</taxon>
        <taxon>Araneidae</taxon>
        <taxon>Araneus</taxon>
    </lineage>
</organism>
<proteinExistence type="predicted"/>
<feature type="region of interest" description="Disordered" evidence="1">
    <location>
        <begin position="55"/>
        <end position="91"/>
    </location>
</feature>
<keyword evidence="3" id="KW-1185">Reference proteome</keyword>
<evidence type="ECO:0000313" key="2">
    <source>
        <dbReference type="EMBL" id="GBN10424.1"/>
    </source>
</evidence>
<feature type="compositionally biased region" description="Basic and acidic residues" evidence="1">
    <location>
        <begin position="67"/>
        <end position="80"/>
    </location>
</feature>